<dbReference type="STRING" id="990371.SAMN05421813_14312"/>
<dbReference type="CDD" id="cd04301">
    <property type="entry name" value="NAT_SF"/>
    <property type="match status" value="1"/>
</dbReference>
<evidence type="ECO:0000313" key="4">
    <source>
        <dbReference type="Proteomes" id="UP000199226"/>
    </source>
</evidence>
<dbReference type="InterPro" id="IPR016181">
    <property type="entry name" value="Acyl_CoA_acyltransferase"/>
</dbReference>
<dbReference type="RefSeq" id="WP_090707121.1">
    <property type="nucleotide sequence ID" value="NZ_FNHH01000043.1"/>
</dbReference>
<dbReference type="EMBL" id="FNHH01000043">
    <property type="protein sequence ID" value="SDN11659.1"/>
    <property type="molecule type" value="Genomic_DNA"/>
</dbReference>
<dbReference type="OrthoDB" id="9803233at2"/>
<proteinExistence type="predicted"/>
<evidence type="ECO:0000259" key="2">
    <source>
        <dbReference type="PROSITE" id="PS51186"/>
    </source>
</evidence>
<accession>A0A1G9YR29</accession>
<dbReference type="SUPFAM" id="SSF55729">
    <property type="entry name" value="Acyl-CoA N-acyltransferases (Nat)"/>
    <property type="match status" value="1"/>
</dbReference>
<reference evidence="4" key="1">
    <citation type="submission" date="2016-10" db="EMBL/GenBank/DDBJ databases">
        <authorList>
            <person name="Varghese N."/>
            <person name="Submissions S."/>
        </authorList>
    </citation>
    <scope>NUCLEOTIDE SEQUENCE [LARGE SCALE GENOMIC DNA]</scope>
    <source>
        <strain evidence="4">DSM 24536</strain>
    </source>
</reference>
<dbReference type="PANTHER" id="PTHR13947:SF37">
    <property type="entry name" value="LD18367P"/>
    <property type="match status" value="1"/>
</dbReference>
<sequence length="149" mass="17016">MIKLLRTDANNPDFKELIILLDAGLAITDGEDHTFYSQFNKVDHIKYVIIAYENSKAVACGAIKKYDENTMEVKRMFTSPESRGKGLASMILAELQNWAKEMDYKRCILETGIRQKEAVSLYNKTGFILIPNYGQYEGIENSICFEKTL</sequence>
<evidence type="ECO:0000313" key="3">
    <source>
        <dbReference type="EMBL" id="SDN11659.1"/>
    </source>
</evidence>
<dbReference type="PANTHER" id="PTHR13947">
    <property type="entry name" value="GNAT FAMILY N-ACETYLTRANSFERASE"/>
    <property type="match status" value="1"/>
</dbReference>
<dbReference type="InterPro" id="IPR000182">
    <property type="entry name" value="GNAT_dom"/>
</dbReference>
<dbReference type="PROSITE" id="PS51186">
    <property type="entry name" value="GNAT"/>
    <property type="match status" value="1"/>
</dbReference>
<name>A0A1G9YR29_9SPHI</name>
<dbReference type="AlphaFoldDB" id="A0A1G9YR29"/>
<dbReference type="Proteomes" id="UP000199226">
    <property type="component" value="Unassembled WGS sequence"/>
</dbReference>
<dbReference type="Pfam" id="PF00583">
    <property type="entry name" value="Acetyltransf_1"/>
    <property type="match status" value="1"/>
</dbReference>
<organism evidence="3 4">
    <name type="scientific">Daejeonella rubra</name>
    <dbReference type="NCBI Taxonomy" id="990371"/>
    <lineage>
        <taxon>Bacteria</taxon>
        <taxon>Pseudomonadati</taxon>
        <taxon>Bacteroidota</taxon>
        <taxon>Sphingobacteriia</taxon>
        <taxon>Sphingobacteriales</taxon>
        <taxon>Sphingobacteriaceae</taxon>
        <taxon>Daejeonella</taxon>
    </lineage>
</organism>
<evidence type="ECO:0000256" key="1">
    <source>
        <dbReference type="ARBA" id="ARBA00022679"/>
    </source>
</evidence>
<gene>
    <name evidence="3" type="ORF">SAMN05421813_14312</name>
</gene>
<dbReference type="GO" id="GO:0008080">
    <property type="term" value="F:N-acetyltransferase activity"/>
    <property type="evidence" value="ECO:0007669"/>
    <property type="project" value="InterPro"/>
</dbReference>
<feature type="domain" description="N-acetyltransferase" evidence="2">
    <location>
        <begin position="1"/>
        <end position="149"/>
    </location>
</feature>
<dbReference type="InterPro" id="IPR050769">
    <property type="entry name" value="NAT_camello-type"/>
</dbReference>
<keyword evidence="4" id="KW-1185">Reference proteome</keyword>
<protein>
    <submittedName>
        <fullName evidence="3">Acetyltransferase (GNAT) domain-containing protein</fullName>
    </submittedName>
</protein>
<keyword evidence="1 3" id="KW-0808">Transferase</keyword>
<dbReference type="Gene3D" id="3.40.630.30">
    <property type="match status" value="1"/>
</dbReference>